<dbReference type="CDD" id="cd15741">
    <property type="entry name" value="FYVE_FGD1_2_4"/>
    <property type="match status" value="1"/>
</dbReference>
<dbReference type="InterPro" id="IPR035899">
    <property type="entry name" value="DBL_dom_sf"/>
</dbReference>
<evidence type="ECO:0000256" key="5">
    <source>
        <dbReference type="ARBA" id="ARBA00022771"/>
    </source>
</evidence>
<evidence type="ECO:0000256" key="1">
    <source>
        <dbReference type="ARBA" id="ARBA00004245"/>
    </source>
</evidence>
<evidence type="ECO:0000256" key="7">
    <source>
        <dbReference type="ARBA" id="ARBA00023212"/>
    </source>
</evidence>
<dbReference type="Pfam" id="PF22697">
    <property type="entry name" value="SOS1_NGEF_PH"/>
    <property type="match status" value="1"/>
</dbReference>
<feature type="region of interest" description="Disordered" evidence="9">
    <location>
        <begin position="1"/>
        <end position="215"/>
    </location>
</feature>
<keyword evidence="4" id="KW-0479">Metal-binding</keyword>
<dbReference type="PROSITE" id="PS50010">
    <property type="entry name" value="DH_2"/>
    <property type="match status" value="1"/>
</dbReference>
<dbReference type="InterPro" id="IPR001849">
    <property type="entry name" value="PH_domain"/>
</dbReference>
<dbReference type="InterPro" id="IPR013083">
    <property type="entry name" value="Znf_RING/FYVE/PHD"/>
</dbReference>
<dbReference type="SUPFAM" id="SSF50729">
    <property type="entry name" value="PH domain-like"/>
    <property type="match status" value="1"/>
</dbReference>
<evidence type="ECO:0000256" key="2">
    <source>
        <dbReference type="ARBA" id="ARBA00022490"/>
    </source>
</evidence>
<dbReference type="RefSeq" id="XP_045577939.1">
    <property type="nucleotide sequence ID" value="XM_045721983.1"/>
</dbReference>
<evidence type="ECO:0000313" key="14">
    <source>
        <dbReference type="RefSeq" id="XP_045577939.1"/>
    </source>
</evidence>
<keyword evidence="7" id="KW-0206">Cytoskeleton</keyword>
<dbReference type="InterPro" id="IPR055251">
    <property type="entry name" value="SOS1_NGEF_PH"/>
</dbReference>
<evidence type="ECO:0000256" key="8">
    <source>
        <dbReference type="PROSITE-ProRule" id="PRU00091"/>
    </source>
</evidence>
<reference evidence="14" key="1">
    <citation type="submission" date="2025-08" db="UniProtKB">
        <authorList>
            <consortium name="RefSeq"/>
        </authorList>
    </citation>
    <scope>IDENTIFICATION</scope>
</reference>
<dbReference type="SUPFAM" id="SSF57903">
    <property type="entry name" value="FYVE/PHD zinc finger"/>
    <property type="match status" value="1"/>
</dbReference>
<evidence type="ECO:0000256" key="9">
    <source>
        <dbReference type="SAM" id="MobiDB-lite"/>
    </source>
</evidence>
<dbReference type="SMART" id="SM00233">
    <property type="entry name" value="PH"/>
    <property type="match status" value="1"/>
</dbReference>
<dbReference type="InterPro" id="IPR000219">
    <property type="entry name" value="DH_dom"/>
</dbReference>
<evidence type="ECO:0000259" key="10">
    <source>
        <dbReference type="PROSITE" id="PS50003"/>
    </source>
</evidence>
<evidence type="ECO:0000259" key="12">
    <source>
        <dbReference type="PROSITE" id="PS50178"/>
    </source>
</evidence>
<feature type="compositionally biased region" description="Basic and acidic residues" evidence="9">
    <location>
        <begin position="198"/>
        <end position="215"/>
    </location>
</feature>
<dbReference type="Proteomes" id="UP001652741">
    <property type="component" value="Chromosome ssa07"/>
</dbReference>
<evidence type="ECO:0000256" key="4">
    <source>
        <dbReference type="ARBA" id="ARBA00022723"/>
    </source>
</evidence>
<evidence type="ECO:0000256" key="3">
    <source>
        <dbReference type="ARBA" id="ARBA00022658"/>
    </source>
</evidence>
<dbReference type="InterPro" id="IPR051092">
    <property type="entry name" value="FYVE_RhoGEF_PH"/>
</dbReference>
<keyword evidence="2" id="KW-0963">Cytoplasm</keyword>
<keyword evidence="13" id="KW-1185">Reference proteome</keyword>
<feature type="domain" description="FYVE-type" evidence="12">
    <location>
        <begin position="932"/>
        <end position="992"/>
    </location>
</feature>
<dbReference type="Pfam" id="PF00621">
    <property type="entry name" value="RhoGEF"/>
    <property type="match status" value="1"/>
</dbReference>
<feature type="compositionally biased region" description="Basic and acidic residues" evidence="9">
    <location>
        <begin position="294"/>
        <end position="575"/>
    </location>
</feature>
<dbReference type="PANTHER" id="PTHR12673">
    <property type="entry name" value="FACIOGENITAL DYSPLASIA PROTEIN"/>
    <property type="match status" value="1"/>
</dbReference>
<dbReference type="InterPro" id="IPR011993">
    <property type="entry name" value="PH-like_dom_sf"/>
</dbReference>
<organism evidence="13 14">
    <name type="scientific">Salmo salar</name>
    <name type="common">Atlantic salmon</name>
    <dbReference type="NCBI Taxonomy" id="8030"/>
    <lineage>
        <taxon>Eukaryota</taxon>
        <taxon>Metazoa</taxon>
        <taxon>Chordata</taxon>
        <taxon>Craniata</taxon>
        <taxon>Vertebrata</taxon>
        <taxon>Euteleostomi</taxon>
        <taxon>Actinopterygii</taxon>
        <taxon>Neopterygii</taxon>
        <taxon>Teleostei</taxon>
        <taxon>Protacanthopterygii</taxon>
        <taxon>Salmoniformes</taxon>
        <taxon>Salmonidae</taxon>
        <taxon>Salmoninae</taxon>
        <taxon>Salmo</taxon>
    </lineage>
</organism>
<evidence type="ECO:0000256" key="6">
    <source>
        <dbReference type="ARBA" id="ARBA00022833"/>
    </source>
</evidence>
<dbReference type="CDD" id="cd00160">
    <property type="entry name" value="RhoGEF"/>
    <property type="match status" value="1"/>
</dbReference>
<feature type="compositionally biased region" description="Basic and acidic residues" evidence="9">
    <location>
        <begin position="258"/>
        <end position="285"/>
    </location>
</feature>
<proteinExistence type="predicted"/>
<protein>
    <submittedName>
        <fullName evidence="14">FYVE, RhoGEF and PH domain-containing protein 4 isoform X1</fullName>
    </submittedName>
</protein>
<feature type="domain" description="PH" evidence="10">
    <location>
        <begin position="799"/>
        <end position="901"/>
    </location>
</feature>
<dbReference type="Gene3D" id="2.30.29.30">
    <property type="entry name" value="Pleckstrin-homology domain (PH domain)/Phosphotyrosine-binding domain (PTB)"/>
    <property type="match status" value="1"/>
</dbReference>
<accession>A0ABM3F3P9</accession>
<feature type="domain" description="DH" evidence="11">
    <location>
        <begin position="583"/>
        <end position="770"/>
    </location>
</feature>
<dbReference type="SMART" id="SM00325">
    <property type="entry name" value="RhoGEF"/>
    <property type="match status" value="1"/>
</dbReference>
<dbReference type="Gene3D" id="3.30.40.10">
    <property type="entry name" value="Zinc/RING finger domain, C3HC4 (zinc finger)"/>
    <property type="match status" value="1"/>
</dbReference>
<keyword evidence="6" id="KW-0862">Zinc</keyword>
<dbReference type="Gene3D" id="1.20.900.10">
    <property type="entry name" value="Dbl homology (DH) domain"/>
    <property type="match status" value="1"/>
</dbReference>
<evidence type="ECO:0000259" key="11">
    <source>
        <dbReference type="PROSITE" id="PS50010"/>
    </source>
</evidence>
<dbReference type="InterPro" id="IPR011011">
    <property type="entry name" value="Znf_FYVE_PHD"/>
</dbReference>
<feature type="compositionally biased region" description="Basic residues" evidence="9">
    <location>
        <begin position="104"/>
        <end position="114"/>
    </location>
</feature>
<dbReference type="PROSITE" id="PS50178">
    <property type="entry name" value="ZF_FYVE"/>
    <property type="match status" value="1"/>
</dbReference>
<dbReference type="SUPFAM" id="SSF48065">
    <property type="entry name" value="DBL homology domain (DH-domain)"/>
    <property type="match status" value="1"/>
</dbReference>
<dbReference type="PANTHER" id="PTHR12673:SF98">
    <property type="entry name" value="FYVE, RHOGEF AND PH DOMAIN-CONTAINING PROTEIN 4"/>
    <property type="match status" value="1"/>
</dbReference>
<feature type="region of interest" description="Disordered" evidence="9">
    <location>
        <begin position="244"/>
        <end position="575"/>
    </location>
</feature>
<dbReference type="GeneID" id="106609171"/>
<dbReference type="Pfam" id="PF01363">
    <property type="entry name" value="FYVE"/>
    <property type="match status" value="1"/>
</dbReference>
<feature type="compositionally biased region" description="Basic and acidic residues" evidence="9">
    <location>
        <begin position="1"/>
        <end position="22"/>
    </location>
</feature>
<keyword evidence="5 8" id="KW-0863">Zinc-finger</keyword>
<dbReference type="InterPro" id="IPR000306">
    <property type="entry name" value="Znf_FYVE"/>
</dbReference>
<name>A0ABM3F3P9_SALSA</name>
<sequence>MFDGDPRESVKTTHRETEEFRRTAVRRKSKGMPQTEVSPKPAHLQSPGKSPVKGPEGALLTGKGSGPQARGLTVHSPGKCHGTRPSHSLVKGVPPGTQSPGKGLRVHSPGKRFKLGSQSPGKGAGSRLNQLRSPGARMKRHGHMAGSPCSLPDLIHLEENQSVLRSANSSPTHTTTSISLDQPRDPDSGSTDSSHTGLDAHRHSPDRAVVVAHREGRAREISPINMNSLDLMRDTVLVDGHVGDGGKVDTGLNVDLSPSHRTEIGTEETKLQESSSDEKMERGSEEVMVQESSTEEKMERGSEEVRVQESSSDEKMERGSEEVRVQESSSDEKMEGGSEEVRVQESSSDEKMERGSEEVRVQESSSDEKMEGGSEEVRVQESSSDEKMEGGTEEVRVQESSSDEKMERGSEEVRVQESSSDEKMEGGSEEVRVQESSSDEKMEGGTEEVRVQESSSDEKKMEVRVQESSSDEKMEGGTEEVRVQESSSDEKMEGGSEEVRVQESSSDEKKMERGSEEVRVQENSTEEKKMERGSEEVRVQESSTEEKMEGGSEEVRVQESSTEEKKMARGSEEVRLQDSTEQKLYKIANELLLTERAYVARLHLLDQVFCARLTQEAGKGLFPVDVVRTIFSNISSIHTFHSQFLLPDLETHMGQWSESPRLGDVMQQHAPFLRMYAEYVMSFDHAMELLRVWTERSAPFRNIIQDIQSQEVCGSLTLQHHMLEPVQRLPRYEMLLRDYLKKLPDDDSDHSHAEKSLQVISMAATHSNSAIRQSENLKKLLEIYEMLGEEEDVMNPSNEFIREGRILMLSARHSATERHLFLLNNMLLCCTPRFSLGGQRFTVRTRIDVEGMTVQRTTNEHHPHTFQVSGKERTLERTLDLQASSEQDEEDWIKAFQDAIDVFRQKNETFKSASKEVETEELGRRAPRWIRDSEVTMCMKCSEPFNALTRWRHHCRACGCVVCWRCSDNKVTLEYDGNKVNKVCLDCHFALTLRANRGERARRGAIVEVPHPTSPFPSLSPGSEGLI</sequence>
<feature type="compositionally biased region" description="Polar residues" evidence="9">
    <location>
        <begin position="160"/>
        <end position="180"/>
    </location>
</feature>
<gene>
    <name evidence="14" type="primary">LOC106609171</name>
</gene>
<dbReference type="SMART" id="SM00064">
    <property type="entry name" value="FYVE"/>
    <property type="match status" value="1"/>
</dbReference>
<dbReference type="PROSITE" id="PS50003">
    <property type="entry name" value="PH_DOMAIN"/>
    <property type="match status" value="1"/>
</dbReference>
<keyword evidence="3" id="KW-0344">Guanine-nucleotide releasing factor</keyword>
<comment type="subcellular location">
    <subcellularLocation>
        <location evidence="1">Cytoplasm</location>
        <location evidence="1">Cytoskeleton</location>
    </subcellularLocation>
</comment>
<evidence type="ECO:0000313" key="13">
    <source>
        <dbReference type="Proteomes" id="UP001652741"/>
    </source>
</evidence>
<dbReference type="InterPro" id="IPR017455">
    <property type="entry name" value="Znf_FYVE-rel"/>
</dbReference>